<proteinExistence type="predicted"/>
<feature type="compositionally biased region" description="Low complexity" evidence="1">
    <location>
        <begin position="102"/>
        <end position="118"/>
    </location>
</feature>
<dbReference type="Proteomes" id="UP000002139">
    <property type="component" value="Chromosome"/>
</dbReference>
<evidence type="ECO:0000313" key="2">
    <source>
        <dbReference type="EMBL" id="CAN94293.1"/>
    </source>
</evidence>
<dbReference type="HOGENOM" id="CLU_1467294_0_0_7"/>
<dbReference type="STRING" id="448385.sce4130"/>
<dbReference type="KEGG" id="scl:sce4130"/>
<sequence>MRAITPRTVSSMNVAALTGRAGGWVGCFAGAGPGAASKGHAGARGAPLSAVTRITPSLSATITFWDEGRPRSPGPPTTKARRNPSAKSKRCHWSRPTRGDPASRFSSSSNRHQPSRSPKVSVANSCYRVTSFKTSHPFSFSRAFAFLSVRGILLVAWRTFVASARSNRPPAPPTVARPSRCRGP</sequence>
<gene>
    <name evidence="2" type="ordered locus">sce4130</name>
</gene>
<reference evidence="2 3" key="1">
    <citation type="journal article" date="2007" name="Nat. Biotechnol.">
        <title>Complete genome sequence of the myxobacterium Sorangium cellulosum.</title>
        <authorList>
            <person name="Schneiker S."/>
            <person name="Perlova O."/>
            <person name="Kaiser O."/>
            <person name="Gerth K."/>
            <person name="Alici A."/>
            <person name="Altmeyer M.O."/>
            <person name="Bartels D."/>
            <person name="Bekel T."/>
            <person name="Beyer S."/>
            <person name="Bode E."/>
            <person name="Bode H.B."/>
            <person name="Bolten C.J."/>
            <person name="Choudhuri J.V."/>
            <person name="Doss S."/>
            <person name="Elnakady Y.A."/>
            <person name="Frank B."/>
            <person name="Gaigalat L."/>
            <person name="Goesmann A."/>
            <person name="Groeger C."/>
            <person name="Gross F."/>
            <person name="Jelsbak L."/>
            <person name="Jelsbak L."/>
            <person name="Kalinowski J."/>
            <person name="Kegler C."/>
            <person name="Knauber T."/>
            <person name="Konietzny S."/>
            <person name="Kopp M."/>
            <person name="Krause L."/>
            <person name="Krug D."/>
            <person name="Linke B."/>
            <person name="Mahmud T."/>
            <person name="Martinez-Arias R."/>
            <person name="McHardy A.C."/>
            <person name="Merai M."/>
            <person name="Meyer F."/>
            <person name="Mormann S."/>
            <person name="Munoz-Dorado J."/>
            <person name="Perez J."/>
            <person name="Pradella S."/>
            <person name="Rachid S."/>
            <person name="Raddatz G."/>
            <person name="Rosenau F."/>
            <person name="Rueckert C."/>
            <person name="Sasse F."/>
            <person name="Scharfe M."/>
            <person name="Schuster S.C."/>
            <person name="Suen G."/>
            <person name="Treuner-Lange A."/>
            <person name="Velicer G.J."/>
            <person name="Vorholter F.-J."/>
            <person name="Weissman K.J."/>
            <person name="Welch R.D."/>
            <person name="Wenzel S.C."/>
            <person name="Whitworth D.E."/>
            <person name="Wilhelm S."/>
            <person name="Wittmann C."/>
            <person name="Bloecker H."/>
            <person name="Puehler A."/>
            <person name="Mueller R."/>
        </authorList>
    </citation>
    <scope>NUCLEOTIDE SEQUENCE [LARGE SCALE GENOMIC DNA]</scope>
    <source>
        <strain evidence="3">So ce56</strain>
    </source>
</reference>
<feature type="compositionally biased region" description="Basic residues" evidence="1">
    <location>
        <begin position="79"/>
        <end position="95"/>
    </location>
</feature>
<dbReference type="EMBL" id="AM746676">
    <property type="protein sequence ID" value="CAN94293.1"/>
    <property type="molecule type" value="Genomic_DNA"/>
</dbReference>
<organism evidence="2 3">
    <name type="scientific">Sorangium cellulosum (strain So ce56)</name>
    <name type="common">Polyangium cellulosum (strain So ce56)</name>
    <dbReference type="NCBI Taxonomy" id="448385"/>
    <lineage>
        <taxon>Bacteria</taxon>
        <taxon>Pseudomonadati</taxon>
        <taxon>Myxococcota</taxon>
        <taxon>Polyangia</taxon>
        <taxon>Polyangiales</taxon>
        <taxon>Polyangiaceae</taxon>
        <taxon>Sorangium</taxon>
    </lineage>
</organism>
<evidence type="ECO:0000313" key="3">
    <source>
        <dbReference type="Proteomes" id="UP000002139"/>
    </source>
</evidence>
<evidence type="ECO:0000256" key="1">
    <source>
        <dbReference type="SAM" id="MobiDB-lite"/>
    </source>
</evidence>
<accession>A9EW70</accession>
<protein>
    <submittedName>
        <fullName evidence="2">Uncharacterized protein</fullName>
    </submittedName>
</protein>
<feature type="region of interest" description="Disordered" evidence="1">
    <location>
        <begin position="64"/>
        <end position="120"/>
    </location>
</feature>
<feature type="region of interest" description="Disordered" evidence="1">
    <location>
        <begin position="165"/>
        <end position="184"/>
    </location>
</feature>
<keyword evidence="3" id="KW-1185">Reference proteome</keyword>
<name>A9EW70_SORC5</name>
<dbReference type="AlphaFoldDB" id="A9EW70"/>